<organism evidence="1 2">
    <name type="scientific">Coniosporium uncinatum</name>
    <dbReference type="NCBI Taxonomy" id="93489"/>
    <lineage>
        <taxon>Eukaryota</taxon>
        <taxon>Fungi</taxon>
        <taxon>Dikarya</taxon>
        <taxon>Ascomycota</taxon>
        <taxon>Pezizomycotina</taxon>
        <taxon>Dothideomycetes</taxon>
        <taxon>Dothideomycetes incertae sedis</taxon>
        <taxon>Coniosporium</taxon>
    </lineage>
</organism>
<sequence length="423" mass="47590">MTDSESTTTSGSASDREPDQPSGLKVLVGAQYTVPTDQLNTFHRYLGNSLKAEDSSQSPNEIRLMKVDQEVFNQALNASDPEAFCISVYGFDALRAELWFSRSETFRDLKKRVSAIRGRCDVERPKRRGRVTPEILDDASVCEYGVKGAEAVTVPVTTQDAEPSDQSAALHYFRWGGIVFVMAVPGMSEQDIVPADGQATQSRCPNVPYCRECSKRYNHDIGSLQSLYEFADKYNLPLLKDDILECLIATDEELGDYLHTDPIWIKEAYERLDPQDLLCQYHALRFGMLYSFEGNQPIGCEAWSTFPPAFRARVTWHRTQMAESVRRYLDDDSLSDDEIYKAWVTFNRIRRVFQMIREGAMEISGVEKQAAVVGKRVQSPVPEEEAGSAKLEKDMGELEMAEIACPPQKNAEVTAKAEDGLEE</sequence>
<proteinExistence type="predicted"/>
<gene>
    <name evidence="1" type="ORF">LTS18_003393</name>
</gene>
<accession>A0ACC3DY27</accession>
<evidence type="ECO:0000313" key="1">
    <source>
        <dbReference type="EMBL" id="KAK3081722.1"/>
    </source>
</evidence>
<comment type="caution">
    <text evidence="1">The sequence shown here is derived from an EMBL/GenBank/DDBJ whole genome shotgun (WGS) entry which is preliminary data.</text>
</comment>
<keyword evidence="2" id="KW-1185">Reference proteome</keyword>
<dbReference type="Proteomes" id="UP001186974">
    <property type="component" value="Unassembled WGS sequence"/>
</dbReference>
<dbReference type="EMBL" id="JAWDJW010000080">
    <property type="protein sequence ID" value="KAK3081722.1"/>
    <property type="molecule type" value="Genomic_DNA"/>
</dbReference>
<protein>
    <submittedName>
        <fullName evidence="1">Uncharacterized protein</fullName>
    </submittedName>
</protein>
<evidence type="ECO:0000313" key="2">
    <source>
        <dbReference type="Proteomes" id="UP001186974"/>
    </source>
</evidence>
<reference evidence="1" key="1">
    <citation type="submission" date="2024-09" db="EMBL/GenBank/DDBJ databases">
        <title>Black Yeasts Isolated from many extreme environments.</title>
        <authorList>
            <person name="Coleine C."/>
            <person name="Stajich J.E."/>
            <person name="Selbmann L."/>
        </authorList>
    </citation>
    <scope>NUCLEOTIDE SEQUENCE</scope>
    <source>
        <strain evidence="1">CCFEE 5737</strain>
    </source>
</reference>
<name>A0ACC3DY27_9PEZI</name>